<accession>A0A4P6Y722</accession>
<name>A0A4P6Y722_9FLAO</name>
<dbReference type="RefSeq" id="WP_133275867.1">
    <property type="nucleotide sequence ID" value="NZ_CP037933.1"/>
</dbReference>
<gene>
    <name evidence="2" type="ORF">E1750_05790</name>
</gene>
<dbReference type="Proteomes" id="UP000291124">
    <property type="component" value="Chromosome"/>
</dbReference>
<evidence type="ECO:0000313" key="2">
    <source>
        <dbReference type="EMBL" id="QBN18339.1"/>
    </source>
</evidence>
<evidence type="ECO:0000256" key="1">
    <source>
        <dbReference type="SAM" id="MobiDB-lite"/>
    </source>
</evidence>
<evidence type="ECO:0008006" key="4">
    <source>
        <dbReference type="Google" id="ProtNLM"/>
    </source>
</evidence>
<feature type="compositionally biased region" description="Basic and acidic residues" evidence="1">
    <location>
        <begin position="61"/>
        <end position="72"/>
    </location>
</feature>
<dbReference type="OrthoDB" id="827658at2"/>
<organism evidence="2 3">
    <name type="scientific">Flavobacterium nackdongense</name>
    <dbReference type="NCBI Taxonomy" id="2547394"/>
    <lineage>
        <taxon>Bacteria</taxon>
        <taxon>Pseudomonadati</taxon>
        <taxon>Bacteroidota</taxon>
        <taxon>Flavobacteriia</taxon>
        <taxon>Flavobacteriales</taxon>
        <taxon>Flavobacteriaceae</taxon>
        <taxon>Flavobacterium</taxon>
    </lineage>
</organism>
<dbReference type="EMBL" id="CP037933">
    <property type="protein sequence ID" value="QBN18339.1"/>
    <property type="molecule type" value="Genomic_DNA"/>
</dbReference>
<feature type="region of interest" description="Disordered" evidence="1">
    <location>
        <begin position="53"/>
        <end position="72"/>
    </location>
</feature>
<dbReference type="AlphaFoldDB" id="A0A4P6Y722"/>
<keyword evidence="3" id="KW-1185">Reference proteome</keyword>
<reference evidence="3" key="1">
    <citation type="submission" date="2019-03" db="EMBL/GenBank/DDBJ databases">
        <title>Flavobacterium sp.</title>
        <authorList>
            <person name="Kim H."/>
        </authorList>
    </citation>
    <scope>NUCLEOTIDE SEQUENCE [LARGE SCALE GENOMIC DNA]</scope>
    <source>
        <strain evidence="3">GS13</strain>
    </source>
</reference>
<evidence type="ECO:0000313" key="3">
    <source>
        <dbReference type="Proteomes" id="UP000291124"/>
    </source>
</evidence>
<sequence length="72" mass="8565">MNVQLTKMELIEMLLNTRKEAILEKVRAVLEEDQDQLTAEDYKIIDDRRKRHLNSESKSFSWKEAKESILKS</sequence>
<proteinExistence type="predicted"/>
<dbReference type="KEGG" id="fnk:E1750_05790"/>
<protein>
    <recommendedName>
        <fullName evidence="4">Addiction module protein</fullName>
    </recommendedName>
</protein>